<feature type="chain" id="PRO_5030550485" evidence="5">
    <location>
        <begin position="23"/>
        <end position="473"/>
    </location>
</feature>
<feature type="domain" description="GH16" evidence="8">
    <location>
        <begin position="31"/>
        <end position="256"/>
    </location>
</feature>
<keyword evidence="10" id="KW-1185">Reference proteome</keyword>
<evidence type="ECO:0000259" key="7">
    <source>
        <dbReference type="PROSITE" id="PS51175"/>
    </source>
</evidence>
<dbReference type="InterPro" id="IPR011024">
    <property type="entry name" value="G_crystallin-like"/>
</dbReference>
<evidence type="ECO:0000259" key="8">
    <source>
        <dbReference type="PROSITE" id="PS51762"/>
    </source>
</evidence>
<dbReference type="GO" id="GO:0005975">
    <property type="term" value="P:carbohydrate metabolic process"/>
    <property type="evidence" value="ECO:0007669"/>
    <property type="project" value="InterPro"/>
</dbReference>
<dbReference type="InterPro" id="IPR006584">
    <property type="entry name" value="Cellulose-bd_IV"/>
</dbReference>
<dbReference type="Pfam" id="PF00722">
    <property type="entry name" value="Glyco_hydro_16"/>
    <property type="match status" value="1"/>
</dbReference>
<dbReference type="Proteomes" id="UP000552587">
    <property type="component" value="Unassembled WGS sequence"/>
</dbReference>
<dbReference type="InterPro" id="IPR001064">
    <property type="entry name" value="Beta/gamma_crystallin"/>
</dbReference>
<dbReference type="SUPFAM" id="SSF49785">
    <property type="entry name" value="Galactose-binding domain-like"/>
    <property type="match status" value="1"/>
</dbReference>
<dbReference type="InterPro" id="IPR008979">
    <property type="entry name" value="Galactose-bd-like_sf"/>
</dbReference>
<dbReference type="InterPro" id="IPR050546">
    <property type="entry name" value="Glycosyl_Hydrlase_16"/>
</dbReference>
<dbReference type="EMBL" id="JACHTE010000006">
    <property type="protein sequence ID" value="MBB1088623.1"/>
    <property type="molecule type" value="Genomic_DNA"/>
</dbReference>
<dbReference type="PANTHER" id="PTHR10963">
    <property type="entry name" value="GLYCOSYL HYDROLASE-RELATED"/>
    <property type="match status" value="1"/>
</dbReference>
<dbReference type="InterPro" id="IPR005084">
    <property type="entry name" value="CBM6"/>
</dbReference>
<dbReference type="GO" id="GO:0004553">
    <property type="term" value="F:hydrolase activity, hydrolyzing O-glycosyl compounds"/>
    <property type="evidence" value="ECO:0007669"/>
    <property type="project" value="InterPro"/>
</dbReference>
<evidence type="ECO:0000259" key="6">
    <source>
        <dbReference type="PROSITE" id="PS50915"/>
    </source>
</evidence>
<comment type="similarity">
    <text evidence="2">Belongs to the beta/gamma-crystallin family.</text>
</comment>
<dbReference type="SMART" id="SM00247">
    <property type="entry name" value="XTALbg"/>
    <property type="match status" value="1"/>
</dbReference>
<evidence type="ECO:0000256" key="4">
    <source>
        <dbReference type="ARBA" id="ARBA00022737"/>
    </source>
</evidence>
<gene>
    <name evidence="9" type="ORF">H4F99_08995</name>
</gene>
<dbReference type="PANTHER" id="PTHR10963:SF55">
    <property type="entry name" value="GLYCOSIDE HYDROLASE FAMILY 16 PROTEIN"/>
    <property type="match status" value="1"/>
</dbReference>
<evidence type="ECO:0000313" key="10">
    <source>
        <dbReference type="Proteomes" id="UP000552587"/>
    </source>
</evidence>
<dbReference type="GO" id="GO:0030246">
    <property type="term" value="F:carbohydrate binding"/>
    <property type="evidence" value="ECO:0007669"/>
    <property type="project" value="InterPro"/>
</dbReference>
<organism evidence="9 10">
    <name type="scientific">Marilutibacter penaei</name>
    <dbReference type="NCBI Taxonomy" id="2759900"/>
    <lineage>
        <taxon>Bacteria</taxon>
        <taxon>Pseudomonadati</taxon>
        <taxon>Pseudomonadota</taxon>
        <taxon>Gammaproteobacteria</taxon>
        <taxon>Lysobacterales</taxon>
        <taxon>Lysobacteraceae</taxon>
        <taxon>Marilutibacter</taxon>
    </lineage>
</organism>
<accession>A0A7W3YEP1</accession>
<reference evidence="9 10" key="1">
    <citation type="submission" date="2020-07" db="EMBL/GenBank/DDBJ databases">
        <authorList>
            <person name="Xu S."/>
            <person name="Li A."/>
        </authorList>
    </citation>
    <scope>NUCLEOTIDE SEQUENCE [LARGE SCALE GENOMIC DNA]</scope>
    <source>
        <strain evidence="9 10">SG-8</strain>
    </source>
</reference>
<keyword evidence="4" id="KW-0677">Repeat</keyword>
<dbReference type="SMART" id="SM00606">
    <property type="entry name" value="CBD_IV"/>
    <property type="match status" value="1"/>
</dbReference>
<dbReference type="SUPFAM" id="SSF49899">
    <property type="entry name" value="Concanavalin A-like lectins/glucanases"/>
    <property type="match status" value="1"/>
</dbReference>
<evidence type="ECO:0000313" key="9">
    <source>
        <dbReference type="EMBL" id="MBB1088623.1"/>
    </source>
</evidence>
<comment type="similarity">
    <text evidence="1">Belongs to the glycosyl hydrolase 16 family.</text>
</comment>
<feature type="signal peptide" evidence="5">
    <location>
        <begin position="1"/>
        <end position="22"/>
    </location>
</feature>
<dbReference type="InterPro" id="IPR013320">
    <property type="entry name" value="ConA-like_dom_sf"/>
</dbReference>
<dbReference type="CDD" id="cd08023">
    <property type="entry name" value="GH16_laminarinase_like"/>
    <property type="match status" value="1"/>
</dbReference>
<evidence type="ECO:0000256" key="2">
    <source>
        <dbReference type="ARBA" id="ARBA00009646"/>
    </source>
</evidence>
<dbReference type="Gene3D" id="2.60.20.10">
    <property type="entry name" value="Crystallins"/>
    <property type="match status" value="1"/>
</dbReference>
<keyword evidence="3 5" id="KW-0732">Signal</keyword>
<dbReference type="RefSeq" id="WP_182669413.1">
    <property type="nucleotide sequence ID" value="NZ_JACHTE010000006.1"/>
</dbReference>
<evidence type="ECO:0000256" key="3">
    <source>
        <dbReference type="ARBA" id="ARBA00022729"/>
    </source>
</evidence>
<dbReference type="PROSITE" id="PS51762">
    <property type="entry name" value="GH16_2"/>
    <property type="match status" value="1"/>
</dbReference>
<dbReference type="SUPFAM" id="SSF49695">
    <property type="entry name" value="gamma-Crystallin-like"/>
    <property type="match status" value="1"/>
</dbReference>
<dbReference type="AlphaFoldDB" id="A0A7W3YEP1"/>
<dbReference type="PROSITE" id="PS51175">
    <property type="entry name" value="CBM6"/>
    <property type="match status" value="1"/>
</dbReference>
<evidence type="ECO:0000256" key="1">
    <source>
        <dbReference type="ARBA" id="ARBA00006865"/>
    </source>
</evidence>
<evidence type="ECO:0000256" key="5">
    <source>
        <dbReference type="SAM" id="SignalP"/>
    </source>
</evidence>
<dbReference type="Pfam" id="PF03422">
    <property type="entry name" value="CBM_6"/>
    <property type="match status" value="1"/>
</dbReference>
<dbReference type="Gene3D" id="2.60.120.200">
    <property type="match status" value="1"/>
</dbReference>
<sequence>MKFRKQCMAFLLASLASGGALAQDWQLVWSDEFNGAIGPDWVFETGNGSGGWGNNELQYYRRENAGIENNALAITARREDMGGFRYTSARMKTQGRRTFRYGRIEARMKLPSFMGAWPAFWMLGANLPQVGWPASGEIDVMEHVNNEDRSYGTIHWRDHTGTYAQYSGHTDVSVQDWHVYSVEWDANAIRWYVDGDKFHEASIQGGVNGTEEFHADHFLLLNFAIGGNWPGFNVDESRLPAKMLVDYVRVYSAGGGTPGVASVHEHCNFGGQGVSLPVGNYTLAQLQARGIGNDAISSLRVTPGHQATLFADDHFNGASVSRTADTACLVADGFNDRASSVVIAPFTQGWSRTIEAESFSAQQGVQTEACSEGGLNVGWIDTGDWLSWGGVSFPASGTYRVEYRVASPSGGSLWLDLNAGGVVLGSRAVPATGGWQNWTTVSHTVTVPAGTHDLGLYASQGGWNLNWLRITRL</sequence>
<dbReference type="InterPro" id="IPR000757">
    <property type="entry name" value="Beta-glucanase-like"/>
</dbReference>
<protein>
    <submittedName>
        <fullName evidence="9">Carbohydrate-binding protein</fullName>
    </submittedName>
</protein>
<dbReference type="PROSITE" id="PS50915">
    <property type="entry name" value="CRYSTALLIN_BETA_GAMMA"/>
    <property type="match status" value="1"/>
</dbReference>
<dbReference type="CDD" id="cd04080">
    <property type="entry name" value="CBM6_cellulase-like"/>
    <property type="match status" value="1"/>
</dbReference>
<comment type="caution">
    <text evidence="9">The sequence shown here is derived from an EMBL/GenBank/DDBJ whole genome shotgun (WGS) entry which is preliminary data.</text>
</comment>
<feature type="domain" description="Beta/gamma crystallin 'Greek key'" evidence="6">
    <location>
        <begin position="259"/>
        <end position="303"/>
    </location>
</feature>
<dbReference type="Gene3D" id="2.60.120.260">
    <property type="entry name" value="Galactose-binding domain-like"/>
    <property type="match status" value="1"/>
</dbReference>
<feature type="domain" description="CBM6" evidence="7">
    <location>
        <begin position="352"/>
        <end position="471"/>
    </location>
</feature>
<name>A0A7W3YEP1_9GAMM</name>
<proteinExistence type="inferred from homology"/>